<comment type="caution">
    <text evidence="2">The sequence shown here is derived from an EMBL/GenBank/DDBJ whole genome shotgun (WGS) entry which is preliminary data.</text>
</comment>
<evidence type="ECO:0000313" key="2">
    <source>
        <dbReference type="EMBL" id="MCI61891.1"/>
    </source>
</evidence>
<organism evidence="2 3">
    <name type="scientific">Trifolium medium</name>
    <dbReference type="NCBI Taxonomy" id="97028"/>
    <lineage>
        <taxon>Eukaryota</taxon>
        <taxon>Viridiplantae</taxon>
        <taxon>Streptophyta</taxon>
        <taxon>Embryophyta</taxon>
        <taxon>Tracheophyta</taxon>
        <taxon>Spermatophyta</taxon>
        <taxon>Magnoliopsida</taxon>
        <taxon>eudicotyledons</taxon>
        <taxon>Gunneridae</taxon>
        <taxon>Pentapetalae</taxon>
        <taxon>rosids</taxon>
        <taxon>fabids</taxon>
        <taxon>Fabales</taxon>
        <taxon>Fabaceae</taxon>
        <taxon>Papilionoideae</taxon>
        <taxon>50 kb inversion clade</taxon>
        <taxon>NPAAA clade</taxon>
        <taxon>Hologalegina</taxon>
        <taxon>IRL clade</taxon>
        <taxon>Trifolieae</taxon>
        <taxon>Trifolium</taxon>
    </lineage>
</organism>
<proteinExistence type="predicted"/>
<sequence length="71" mass="8138">MSKCVSHPQSQQHYTVKDDLLYWKNRVVIPTPSALVQKLLQEYHSSPIGGHAGITRTAARIKAQFYWPTMQ</sequence>
<dbReference type="Gene3D" id="1.10.340.70">
    <property type="match status" value="1"/>
</dbReference>
<dbReference type="Pfam" id="PF17921">
    <property type="entry name" value="Integrase_H2C2"/>
    <property type="match status" value="1"/>
</dbReference>
<name>A0A392TL57_9FABA</name>
<dbReference type="InterPro" id="IPR041588">
    <property type="entry name" value="Integrase_H2C2"/>
</dbReference>
<reference evidence="2 3" key="1">
    <citation type="journal article" date="2018" name="Front. Plant Sci.">
        <title>Red Clover (Trifolium pratense) and Zigzag Clover (T. medium) - A Picture of Genomic Similarities and Differences.</title>
        <authorList>
            <person name="Dluhosova J."/>
            <person name="Istvanek J."/>
            <person name="Nedelnik J."/>
            <person name="Repkova J."/>
        </authorList>
    </citation>
    <scope>NUCLEOTIDE SEQUENCE [LARGE SCALE GENOMIC DNA]</scope>
    <source>
        <strain evidence="3">cv. 10/8</strain>
        <tissue evidence="2">Leaf</tissue>
    </source>
</reference>
<feature type="non-terminal residue" evidence="2">
    <location>
        <position position="71"/>
    </location>
</feature>
<evidence type="ECO:0000259" key="1">
    <source>
        <dbReference type="Pfam" id="PF17921"/>
    </source>
</evidence>
<protein>
    <recommendedName>
        <fullName evidence="1">Integrase zinc-binding domain-containing protein</fullName>
    </recommendedName>
</protein>
<accession>A0A392TL57</accession>
<feature type="domain" description="Integrase zinc-binding" evidence="1">
    <location>
        <begin position="32"/>
        <end position="71"/>
    </location>
</feature>
<evidence type="ECO:0000313" key="3">
    <source>
        <dbReference type="Proteomes" id="UP000265520"/>
    </source>
</evidence>
<keyword evidence="3" id="KW-1185">Reference proteome</keyword>
<dbReference type="Proteomes" id="UP000265520">
    <property type="component" value="Unassembled WGS sequence"/>
</dbReference>
<dbReference type="AlphaFoldDB" id="A0A392TL57"/>
<dbReference type="EMBL" id="LXQA010608414">
    <property type="protein sequence ID" value="MCI61891.1"/>
    <property type="molecule type" value="Genomic_DNA"/>
</dbReference>